<dbReference type="InterPro" id="IPR020846">
    <property type="entry name" value="MFS_dom"/>
</dbReference>
<feature type="transmembrane region" description="Helical" evidence="7">
    <location>
        <begin position="74"/>
        <end position="93"/>
    </location>
</feature>
<evidence type="ECO:0000313" key="9">
    <source>
        <dbReference type="EMBL" id="SNX68661.1"/>
    </source>
</evidence>
<name>A0A285CMA3_9BACI</name>
<dbReference type="RefSeq" id="WP_097157804.1">
    <property type="nucleotide sequence ID" value="NZ_JBEPMQ010000001.1"/>
</dbReference>
<evidence type="ECO:0000256" key="7">
    <source>
        <dbReference type="SAM" id="Phobius"/>
    </source>
</evidence>
<evidence type="ECO:0000256" key="5">
    <source>
        <dbReference type="ARBA" id="ARBA00022989"/>
    </source>
</evidence>
<keyword evidence="4 7" id="KW-0812">Transmembrane</keyword>
<evidence type="ECO:0000256" key="1">
    <source>
        <dbReference type="ARBA" id="ARBA00004651"/>
    </source>
</evidence>
<keyword evidence="5 7" id="KW-1133">Transmembrane helix</keyword>
<evidence type="ECO:0000313" key="10">
    <source>
        <dbReference type="Proteomes" id="UP000219546"/>
    </source>
</evidence>
<dbReference type="InterPro" id="IPR036259">
    <property type="entry name" value="MFS_trans_sf"/>
</dbReference>
<feature type="transmembrane region" description="Helical" evidence="7">
    <location>
        <begin position="42"/>
        <end position="62"/>
    </location>
</feature>
<dbReference type="InterPro" id="IPR050171">
    <property type="entry name" value="MFS_Transporters"/>
</dbReference>
<dbReference type="PANTHER" id="PTHR23517">
    <property type="entry name" value="RESISTANCE PROTEIN MDTM, PUTATIVE-RELATED-RELATED"/>
    <property type="match status" value="1"/>
</dbReference>
<keyword evidence="2" id="KW-0813">Transport</keyword>
<feature type="domain" description="Major facilitator superfamily (MFS) profile" evidence="8">
    <location>
        <begin position="1"/>
        <end position="409"/>
    </location>
</feature>
<keyword evidence="10" id="KW-1185">Reference proteome</keyword>
<feature type="transmembrane region" description="Helical" evidence="7">
    <location>
        <begin position="267"/>
        <end position="286"/>
    </location>
</feature>
<evidence type="ECO:0000256" key="4">
    <source>
        <dbReference type="ARBA" id="ARBA00022692"/>
    </source>
</evidence>
<sequence length="420" mass="47678">MKIRVWDTNLKIRLIGEGLFNLLYWMYFPFITVYFSEEIGNQMAGLLMSIPPLIGMLGNMVGGDLTDRFGRRSVMLLGSLIKTVMFAIFALSHSHWLDYLAFIGVGFGNALYGPASHAMVADLVPENERKQVFATFITANNIGAVLGPALGAFFFFHYRSELLWICTIVMLLYSIAIFTKINETLPDYIKKDGQTKTTISLIKEQWQSYKIILLDKTFFLYLLAGVFAIITIMQLDLYLAVYVTSHVPSQPLLLWREWSIFLSSTEILGWILGFNGLLFVLFVLPVTKWLKGWRDRDVLILSSILSGAGMFAVGLTSNIWCLFLITIVFTFGEIIRSPVINNFVSSYAPVEARGRYMGASNLQYTIGRFLAPITVFLSAWIPPIGIFSFILICAFISVYFYFKVFKRMEVTQKEKSVSPF</sequence>
<dbReference type="OrthoDB" id="9793283at2"/>
<evidence type="ECO:0000256" key="6">
    <source>
        <dbReference type="ARBA" id="ARBA00023136"/>
    </source>
</evidence>
<protein>
    <submittedName>
        <fullName evidence="9">Predicted MFS family arabinose efflux permease</fullName>
    </submittedName>
</protein>
<dbReference type="EMBL" id="OAOP01000002">
    <property type="protein sequence ID" value="SNX68661.1"/>
    <property type="molecule type" value="Genomic_DNA"/>
</dbReference>
<dbReference type="PROSITE" id="PS50850">
    <property type="entry name" value="MFS"/>
    <property type="match status" value="1"/>
</dbReference>
<evidence type="ECO:0000256" key="3">
    <source>
        <dbReference type="ARBA" id="ARBA00022475"/>
    </source>
</evidence>
<dbReference type="AlphaFoldDB" id="A0A285CMA3"/>
<gene>
    <name evidence="9" type="ORF">SAMN05877753_102645</name>
</gene>
<dbReference type="GO" id="GO:0022857">
    <property type="term" value="F:transmembrane transporter activity"/>
    <property type="evidence" value="ECO:0007669"/>
    <property type="project" value="InterPro"/>
</dbReference>
<feature type="transmembrane region" description="Helical" evidence="7">
    <location>
        <begin position="99"/>
        <end position="120"/>
    </location>
</feature>
<evidence type="ECO:0000256" key="2">
    <source>
        <dbReference type="ARBA" id="ARBA00022448"/>
    </source>
</evidence>
<reference evidence="9 10" key="1">
    <citation type="submission" date="2017-08" db="EMBL/GenBank/DDBJ databases">
        <authorList>
            <person name="de Groot N.N."/>
        </authorList>
    </citation>
    <scope>NUCLEOTIDE SEQUENCE [LARGE SCALE GENOMIC DNA]</scope>
    <source>
        <strain evidence="9 10">JC228</strain>
    </source>
</reference>
<organism evidence="9 10">
    <name type="scientific">Bacillus oleivorans</name>
    <dbReference type="NCBI Taxonomy" id="1448271"/>
    <lineage>
        <taxon>Bacteria</taxon>
        <taxon>Bacillati</taxon>
        <taxon>Bacillota</taxon>
        <taxon>Bacilli</taxon>
        <taxon>Bacillales</taxon>
        <taxon>Bacillaceae</taxon>
        <taxon>Bacillus</taxon>
    </lineage>
</organism>
<dbReference type="Proteomes" id="UP000219546">
    <property type="component" value="Unassembled WGS sequence"/>
</dbReference>
<feature type="transmembrane region" description="Helical" evidence="7">
    <location>
        <begin position="132"/>
        <end position="156"/>
    </location>
</feature>
<feature type="transmembrane region" description="Helical" evidence="7">
    <location>
        <begin position="162"/>
        <end position="181"/>
    </location>
</feature>
<dbReference type="InterPro" id="IPR011701">
    <property type="entry name" value="MFS"/>
</dbReference>
<feature type="transmembrane region" description="Helical" evidence="7">
    <location>
        <begin position="218"/>
        <end position="247"/>
    </location>
</feature>
<dbReference type="Pfam" id="PF07690">
    <property type="entry name" value="MFS_1"/>
    <property type="match status" value="2"/>
</dbReference>
<feature type="transmembrane region" description="Helical" evidence="7">
    <location>
        <begin position="298"/>
        <end position="331"/>
    </location>
</feature>
<dbReference type="SUPFAM" id="SSF103473">
    <property type="entry name" value="MFS general substrate transporter"/>
    <property type="match status" value="1"/>
</dbReference>
<dbReference type="Gene3D" id="1.20.1250.20">
    <property type="entry name" value="MFS general substrate transporter like domains"/>
    <property type="match status" value="1"/>
</dbReference>
<dbReference type="GO" id="GO:0005886">
    <property type="term" value="C:plasma membrane"/>
    <property type="evidence" value="ECO:0007669"/>
    <property type="project" value="UniProtKB-SubCell"/>
</dbReference>
<comment type="subcellular location">
    <subcellularLocation>
        <location evidence="1">Cell membrane</location>
        <topology evidence="1">Multi-pass membrane protein</topology>
    </subcellularLocation>
</comment>
<evidence type="ECO:0000259" key="8">
    <source>
        <dbReference type="PROSITE" id="PS50850"/>
    </source>
</evidence>
<proteinExistence type="predicted"/>
<accession>A0A285CMA3</accession>
<dbReference type="CDD" id="cd17329">
    <property type="entry name" value="MFS_MdtH_MDR_like"/>
    <property type="match status" value="1"/>
</dbReference>
<feature type="transmembrane region" description="Helical" evidence="7">
    <location>
        <begin position="380"/>
        <end position="402"/>
    </location>
</feature>
<dbReference type="PANTHER" id="PTHR23517:SF3">
    <property type="entry name" value="INTEGRAL MEMBRANE TRANSPORT PROTEIN"/>
    <property type="match status" value="1"/>
</dbReference>
<feature type="transmembrane region" description="Helical" evidence="7">
    <location>
        <begin position="12"/>
        <end position="36"/>
    </location>
</feature>
<keyword evidence="3" id="KW-1003">Cell membrane</keyword>
<keyword evidence="6 7" id="KW-0472">Membrane</keyword>